<name>F0XRT1_GROCL</name>
<dbReference type="InParanoid" id="F0XRT1"/>
<organism evidence="3">
    <name type="scientific">Grosmannia clavigera (strain kw1407 / UAMH 11150)</name>
    <name type="common">Blue stain fungus</name>
    <name type="synonym">Graphiocladiella clavigera</name>
    <dbReference type="NCBI Taxonomy" id="655863"/>
    <lineage>
        <taxon>Eukaryota</taxon>
        <taxon>Fungi</taxon>
        <taxon>Dikarya</taxon>
        <taxon>Ascomycota</taxon>
        <taxon>Pezizomycotina</taxon>
        <taxon>Sordariomycetes</taxon>
        <taxon>Sordariomycetidae</taxon>
        <taxon>Ophiostomatales</taxon>
        <taxon>Ophiostomataceae</taxon>
        <taxon>Leptographium</taxon>
    </lineage>
</organism>
<sequence length="308" mass="33363">MRIPTTSVLLILPVLGMAAEGEGPFAQYRAQFQNFIGSVGAYIQVPTPLSAKVAEASSGDAAADQAVKPASVNTVARPTEYLKLDDWKDILYSRVKPDATAPEEWWVLVTGGNKTCFGHCDVIMSAFNEAAPKLSVILDSPHTAVLDCEDQSVLCNSWSANPGYLYVFELLPQPAKTDIYTKRLNLTTTTSNTIQELYEGHSKEGFELLDSYFHPLDGALATYGIAVPVGYVLWVFGVVPSWMMMLLISFGSRTIINVLLGISAQAGTDGVAVKQTTMNSLSIDIRGNRINDSIALALQVAIECAHLR</sequence>
<dbReference type="STRING" id="655863.F0XRT1"/>
<proteinExistence type="predicted"/>
<reference evidence="2 3" key="1">
    <citation type="journal article" date="2011" name="Proc. Natl. Acad. Sci. U.S.A.">
        <title>Genome and transcriptome analyses of the mountain pine beetle-fungal symbiont Grosmannia clavigera, a lodgepole pine pathogen.</title>
        <authorList>
            <person name="DiGuistini S."/>
            <person name="Wang Y."/>
            <person name="Liao N.Y."/>
            <person name="Taylor G."/>
            <person name="Tanguay P."/>
            <person name="Feau N."/>
            <person name="Henrissat B."/>
            <person name="Chan S.K."/>
            <person name="Hesse-Orce U."/>
            <person name="Alamouti S.M."/>
            <person name="Tsui C.K.M."/>
            <person name="Docking R.T."/>
            <person name="Levasseur A."/>
            <person name="Haridas S."/>
            <person name="Robertson G."/>
            <person name="Birol I."/>
            <person name="Holt R.A."/>
            <person name="Marra M.A."/>
            <person name="Hamelin R.C."/>
            <person name="Hirst M."/>
            <person name="Jones S.J.M."/>
            <person name="Bohlmann J."/>
            <person name="Breuil C."/>
        </authorList>
    </citation>
    <scope>NUCLEOTIDE SEQUENCE [LARGE SCALE GENOMIC DNA]</scope>
    <source>
        <strain evidence="3">kw1407 / UAMH 11150</strain>
    </source>
</reference>
<evidence type="ECO:0000313" key="2">
    <source>
        <dbReference type="EMBL" id="EFW99445.1"/>
    </source>
</evidence>
<dbReference type="AlphaFoldDB" id="F0XRT1"/>
<dbReference type="HOGENOM" id="CLU_070640_0_0_1"/>
<feature type="signal peptide" evidence="1">
    <location>
        <begin position="1"/>
        <end position="21"/>
    </location>
</feature>
<accession>F0XRT1</accession>
<evidence type="ECO:0000313" key="3">
    <source>
        <dbReference type="Proteomes" id="UP000007796"/>
    </source>
</evidence>
<dbReference type="eggNOG" id="ENOG502SF32">
    <property type="taxonomic scope" value="Eukaryota"/>
</dbReference>
<dbReference type="RefSeq" id="XP_014168928.1">
    <property type="nucleotide sequence ID" value="XM_014313453.1"/>
</dbReference>
<dbReference type="Proteomes" id="UP000007796">
    <property type="component" value="Unassembled WGS sequence"/>
</dbReference>
<dbReference type="EMBL" id="GL629990">
    <property type="protein sequence ID" value="EFW99445.1"/>
    <property type="molecule type" value="Genomic_DNA"/>
</dbReference>
<dbReference type="GO" id="GO:0016787">
    <property type="term" value="F:hydrolase activity"/>
    <property type="evidence" value="ECO:0007669"/>
    <property type="project" value="UniProtKB-KW"/>
</dbReference>
<feature type="chain" id="PRO_5003264092" evidence="1">
    <location>
        <begin position="22"/>
        <end position="308"/>
    </location>
</feature>
<dbReference type="GeneID" id="25981399"/>
<keyword evidence="3" id="KW-1185">Reference proteome</keyword>
<protein>
    <submittedName>
        <fullName evidence="2">Peptidyl-tRNA hydrolase</fullName>
    </submittedName>
</protein>
<keyword evidence="1" id="KW-0732">Signal</keyword>
<dbReference type="OrthoDB" id="1733656at2759"/>
<evidence type="ECO:0000256" key="1">
    <source>
        <dbReference type="SAM" id="SignalP"/>
    </source>
</evidence>
<keyword evidence="2" id="KW-0378">Hydrolase</keyword>
<gene>
    <name evidence="2" type="ORF">CMQ_7813</name>
</gene>